<keyword evidence="2" id="KW-0812">Transmembrane</keyword>
<evidence type="ECO:0000313" key="5">
    <source>
        <dbReference type="Proteomes" id="UP001203338"/>
    </source>
</evidence>
<accession>A0ABT0PE77</accession>
<keyword evidence="2" id="KW-1133">Transmembrane helix</keyword>
<keyword evidence="2" id="KW-0472">Membrane</keyword>
<protein>
    <submittedName>
        <fullName evidence="4">DUF2726 domain-containing protein</fullName>
    </submittedName>
</protein>
<gene>
    <name evidence="4" type="ORF">M3P05_07020</name>
</gene>
<proteinExistence type="predicted"/>
<evidence type="ECO:0000256" key="1">
    <source>
        <dbReference type="SAM" id="MobiDB-lite"/>
    </source>
</evidence>
<dbReference type="EMBL" id="JAMFLX010000007">
    <property type="protein sequence ID" value="MCL6269689.1"/>
    <property type="molecule type" value="Genomic_DNA"/>
</dbReference>
<reference evidence="4 5" key="1">
    <citation type="submission" date="2022-05" db="EMBL/GenBank/DDBJ databases">
        <authorList>
            <person name="Park J.-S."/>
        </authorList>
    </citation>
    <scope>NUCLEOTIDE SEQUENCE [LARGE SCALE GENOMIC DNA]</scope>
    <source>
        <strain evidence="4 5">2012CJ34-2</strain>
    </source>
</reference>
<feature type="transmembrane region" description="Helical" evidence="2">
    <location>
        <begin position="6"/>
        <end position="29"/>
    </location>
</feature>
<feature type="region of interest" description="Disordered" evidence="1">
    <location>
        <begin position="204"/>
        <end position="233"/>
    </location>
</feature>
<name>A0ABT0PE77_9GAMM</name>
<feature type="compositionally biased region" description="Basic and acidic residues" evidence="1">
    <location>
        <begin position="208"/>
        <end position="232"/>
    </location>
</feature>
<sequence length="275" mass="30085">MTGSLAPYIVPLGLVAGTLVMALLIYFLLRSRALKTLYLQDPLFDGPVRSFYGLLDVAVREHFNLFRNVGVQAVIRSSGAVSPLPGKLRHSTFDILLCDRRKMMPKCGIVLVEKGDADSREFNQLRKFCDRVSLPLLVYETGGILDVSRLRRDVYQATGLGEKLGSGEVLGDSRGADQASSTAEAVNEEHSEVDSAVAHEVPQVNLQDSDKEDSVLADDTSKSEKSEQDRVCSKCGSGMSQRTIAKGQYAGQQAWVCEQFPHCRHAVLIKKAVAV</sequence>
<evidence type="ECO:0000313" key="4">
    <source>
        <dbReference type="EMBL" id="MCL6269689.1"/>
    </source>
</evidence>
<dbReference type="Pfam" id="PF10881">
    <property type="entry name" value="DUF2726"/>
    <property type="match status" value="1"/>
</dbReference>
<organism evidence="4 5">
    <name type="scientific">Parendozoicomonas callyspongiae</name>
    <dbReference type="NCBI Taxonomy" id="2942213"/>
    <lineage>
        <taxon>Bacteria</taxon>
        <taxon>Pseudomonadati</taxon>
        <taxon>Pseudomonadota</taxon>
        <taxon>Gammaproteobacteria</taxon>
        <taxon>Oceanospirillales</taxon>
        <taxon>Endozoicomonadaceae</taxon>
        <taxon>Parendozoicomonas</taxon>
    </lineage>
</organism>
<dbReference type="Proteomes" id="UP001203338">
    <property type="component" value="Unassembled WGS sequence"/>
</dbReference>
<comment type="caution">
    <text evidence="4">The sequence shown here is derived from an EMBL/GenBank/DDBJ whole genome shotgun (WGS) entry which is preliminary data.</text>
</comment>
<dbReference type="RefSeq" id="WP_249698757.1">
    <property type="nucleotide sequence ID" value="NZ_JAMFLX010000007.1"/>
</dbReference>
<evidence type="ECO:0000259" key="3">
    <source>
        <dbReference type="Pfam" id="PF10881"/>
    </source>
</evidence>
<keyword evidence="5" id="KW-1185">Reference proteome</keyword>
<feature type="domain" description="DUF2726" evidence="3">
    <location>
        <begin position="42"/>
        <end position="154"/>
    </location>
</feature>
<dbReference type="InterPro" id="IPR024402">
    <property type="entry name" value="DUF2726"/>
</dbReference>
<evidence type="ECO:0000256" key="2">
    <source>
        <dbReference type="SAM" id="Phobius"/>
    </source>
</evidence>